<dbReference type="PANTHER" id="PTHR31435">
    <property type="entry name" value="PROTEIN NATD1"/>
    <property type="match status" value="1"/>
</dbReference>
<dbReference type="PROSITE" id="PS51729">
    <property type="entry name" value="GNAT_YJDJ"/>
    <property type="match status" value="1"/>
</dbReference>
<evidence type="ECO:0000313" key="3">
    <source>
        <dbReference type="EMBL" id="MDP5276330.1"/>
    </source>
</evidence>
<feature type="domain" description="N-acetyltransferase" evidence="1">
    <location>
        <begin position="1"/>
        <end position="97"/>
    </location>
</feature>
<keyword evidence="3" id="KW-0012">Acyltransferase</keyword>
<dbReference type="PANTHER" id="PTHR31435:SF10">
    <property type="entry name" value="BSR4717 PROTEIN"/>
    <property type="match status" value="1"/>
</dbReference>
<dbReference type="EC" id="2.3.1.-" evidence="3"/>
<dbReference type="Gene3D" id="3.40.630.30">
    <property type="match status" value="1"/>
</dbReference>
<dbReference type="PROSITE" id="PS51186">
    <property type="entry name" value="GNAT"/>
    <property type="match status" value="1"/>
</dbReference>
<dbReference type="InterPro" id="IPR031165">
    <property type="entry name" value="GNAT_YJDJ"/>
</dbReference>
<protein>
    <submittedName>
        <fullName evidence="3">GNAT family N-acetyltransferase</fullName>
        <ecNumber evidence="3">2.3.1.-</ecNumber>
    </submittedName>
</protein>
<accession>A0ABT9J5P9</accession>
<dbReference type="Proteomes" id="UP001231941">
    <property type="component" value="Unassembled WGS sequence"/>
</dbReference>
<dbReference type="GO" id="GO:0016746">
    <property type="term" value="F:acyltransferase activity"/>
    <property type="evidence" value="ECO:0007669"/>
    <property type="project" value="UniProtKB-KW"/>
</dbReference>
<keyword evidence="4" id="KW-1185">Reference proteome</keyword>
<name>A0ABT9J5P9_9BACL</name>
<dbReference type="InterPro" id="IPR000182">
    <property type="entry name" value="GNAT_dom"/>
</dbReference>
<dbReference type="EMBL" id="JAVAMP010000013">
    <property type="protein sequence ID" value="MDP5276330.1"/>
    <property type="molecule type" value="Genomic_DNA"/>
</dbReference>
<dbReference type="InterPro" id="IPR016181">
    <property type="entry name" value="Acyl_CoA_acyltransferase"/>
</dbReference>
<evidence type="ECO:0000313" key="4">
    <source>
        <dbReference type="Proteomes" id="UP001231941"/>
    </source>
</evidence>
<proteinExistence type="predicted"/>
<reference evidence="3 4" key="1">
    <citation type="submission" date="2023-08" db="EMBL/GenBank/DDBJ databases">
        <authorList>
            <person name="Park J.-S."/>
        </authorList>
    </citation>
    <scope>NUCLEOTIDE SEQUENCE [LARGE SCALE GENOMIC DNA]</scope>
    <source>
        <strain evidence="3 4">2205SS18-9</strain>
    </source>
</reference>
<evidence type="ECO:0000259" key="2">
    <source>
        <dbReference type="PROSITE" id="PS51729"/>
    </source>
</evidence>
<dbReference type="Pfam" id="PF14542">
    <property type="entry name" value="Acetyltransf_CG"/>
    <property type="match status" value="1"/>
</dbReference>
<gene>
    <name evidence="3" type="ORF">Q5Y73_19750</name>
</gene>
<dbReference type="CDD" id="cd04301">
    <property type="entry name" value="NAT_SF"/>
    <property type="match status" value="1"/>
</dbReference>
<keyword evidence="3" id="KW-0808">Transferase</keyword>
<dbReference type="InterPro" id="IPR045057">
    <property type="entry name" value="Gcn5-rel_NAT"/>
</dbReference>
<comment type="caution">
    <text evidence="3">The sequence shown here is derived from an EMBL/GenBank/DDBJ whole genome shotgun (WGS) entry which is preliminary data.</text>
</comment>
<organism evidence="3 4">
    <name type="scientific">Chengkuizengella axinellae</name>
    <dbReference type="NCBI Taxonomy" id="3064388"/>
    <lineage>
        <taxon>Bacteria</taxon>
        <taxon>Bacillati</taxon>
        <taxon>Bacillota</taxon>
        <taxon>Bacilli</taxon>
        <taxon>Bacillales</taxon>
        <taxon>Paenibacillaceae</taxon>
        <taxon>Chengkuizengella</taxon>
    </lineage>
</organism>
<sequence>MRMIQMMVIILKGENKFYIENDGQNVAEITFVPSGNKRLIIDHTFVDPQLRGQRVGEALVEKVVEYAREGNKTIIPLCPFAKRQFDQKKEYVDVLEK</sequence>
<feature type="domain" description="N-acetyltransferase" evidence="2">
    <location>
        <begin position="9"/>
        <end position="96"/>
    </location>
</feature>
<dbReference type="SUPFAM" id="SSF55729">
    <property type="entry name" value="Acyl-CoA N-acyltransferases (Nat)"/>
    <property type="match status" value="1"/>
</dbReference>
<evidence type="ECO:0000259" key="1">
    <source>
        <dbReference type="PROSITE" id="PS51186"/>
    </source>
</evidence>